<dbReference type="GO" id="GO:0006281">
    <property type="term" value="P:DNA repair"/>
    <property type="evidence" value="ECO:0007669"/>
    <property type="project" value="UniProtKB-UniRule"/>
</dbReference>
<evidence type="ECO:0000313" key="19">
    <source>
        <dbReference type="Proteomes" id="UP000190774"/>
    </source>
</evidence>
<dbReference type="NCBIfam" id="NF008168">
    <property type="entry name" value="PRK10917.2-2"/>
    <property type="match status" value="1"/>
</dbReference>
<dbReference type="OrthoDB" id="9804325at2"/>
<sequence>MSLALDASLSDVPGLPARIVKALAKEQVTQVAEIVWWLPFRHEDRRQMDGASFQPSEIPACYQVQVCKTGNKFFGRRRGAGLFEAQVEPIGGAIMGELLTLRWWNMSFMSRTIAEGQRLIVYGRVKENKGRLFMDHPEYEILNDEDEAAHIHSGRITPVYRLRAGITQKSVRTAAWYVLQALSEDFIPDVLPTPSTQGEFAGWSRARALRTVHMASSQEDLEKARRYLALEEFYGYQLRVVRRRRAVLDAGGHAHQAGSLAQEFEASLPFQMTGAQKRSLEEIQRDMASNAPMNRLLHGDVGSGKTVVAFAAMLGAVESGRQAALMAPTQILAEQHFNNARKWLEPLGLNVALRTGNRLEEGGVELWSTKKGSDRNHILIGTHALLHDENLVKNLGLVVIDEQHKFGVAQRARLIQKGNTPDVLVMTATPIPRTLTLTIYGDLDVSTLDERPKERGKIITKVRPASKQAEAAKFLLEQLEQGRQGYLVFPLIEESEKLEATAAKKGHEEWSKLLPHFQVGLLHGKLSAEEKDLVMRDFRSGKTDVLVSTTVIEVGVDVPNATVMFIHNAERFGLAQLHQLRGRIGRGEHTSYCVLFIKDKDEEAKSRLAIMEETTDGFRISEEDLKRRGPGDVLGRAQSGQAPLKFAELLANTRLVRLARQLAEKTLDEDPRLESPRLAEIRPFVFQEDAPQAMMQ</sequence>
<evidence type="ECO:0000256" key="13">
    <source>
        <dbReference type="ARBA" id="ARBA00034808"/>
    </source>
</evidence>
<dbReference type="AlphaFoldDB" id="A0A1T4WQY5"/>
<comment type="catalytic activity">
    <reaction evidence="12 15">
        <text>Couples ATP hydrolysis with the unwinding of duplex DNA by translocating in the 3'-5' direction.</text>
        <dbReference type="EC" id="5.6.2.4"/>
    </reaction>
</comment>
<evidence type="ECO:0000256" key="10">
    <source>
        <dbReference type="ARBA" id="ARBA00023204"/>
    </source>
</evidence>
<dbReference type="STRING" id="48467.SAMN02745166_00526"/>
<dbReference type="InterPro" id="IPR033454">
    <property type="entry name" value="RecG_wedge"/>
</dbReference>
<keyword evidence="3 15" id="KW-0547">Nucleotide-binding</keyword>
<dbReference type="Pfam" id="PF00271">
    <property type="entry name" value="Helicase_C"/>
    <property type="match status" value="1"/>
</dbReference>
<evidence type="ECO:0000256" key="8">
    <source>
        <dbReference type="ARBA" id="ARBA00023125"/>
    </source>
</evidence>
<dbReference type="SUPFAM" id="SSF50249">
    <property type="entry name" value="Nucleic acid-binding proteins"/>
    <property type="match status" value="1"/>
</dbReference>
<dbReference type="GO" id="GO:0006310">
    <property type="term" value="P:DNA recombination"/>
    <property type="evidence" value="ECO:0007669"/>
    <property type="project" value="UniProtKB-UniRule"/>
</dbReference>
<dbReference type="InterPro" id="IPR027417">
    <property type="entry name" value="P-loop_NTPase"/>
</dbReference>
<evidence type="ECO:0000256" key="4">
    <source>
        <dbReference type="ARBA" id="ARBA00022763"/>
    </source>
</evidence>
<dbReference type="Pfam" id="PF19833">
    <property type="entry name" value="RecG_dom3_C"/>
    <property type="match status" value="1"/>
</dbReference>
<evidence type="ECO:0000256" key="6">
    <source>
        <dbReference type="ARBA" id="ARBA00022806"/>
    </source>
</evidence>
<dbReference type="PANTHER" id="PTHR47964:SF1">
    <property type="entry name" value="ATP-DEPENDENT DNA HELICASE HOMOLOG RECG, CHLOROPLASTIC"/>
    <property type="match status" value="1"/>
</dbReference>
<dbReference type="InterPro" id="IPR011545">
    <property type="entry name" value="DEAD/DEAH_box_helicase_dom"/>
</dbReference>
<comment type="function">
    <text evidence="15">Plays a critical role in recombination and DNA repair. Helps process Holliday junction intermediates to mature products by catalyzing branch migration. Has replication fork regression activity, unwinds stalled or blocked replication forks to make a HJ that can be resolved. Has a DNA unwinding activity characteristic of a DNA helicase with 3'-5' polarity.</text>
</comment>
<dbReference type="Pfam" id="PF17191">
    <property type="entry name" value="RecG_wedge"/>
    <property type="match status" value="1"/>
</dbReference>
<dbReference type="Pfam" id="PF00270">
    <property type="entry name" value="DEAD"/>
    <property type="match status" value="1"/>
</dbReference>
<protein>
    <recommendedName>
        <fullName evidence="2 15">ATP-dependent DNA helicase RecG</fullName>
        <ecNumber evidence="13 15">5.6.2.4</ecNumber>
    </recommendedName>
</protein>
<evidence type="ECO:0000256" key="2">
    <source>
        <dbReference type="ARBA" id="ARBA00017846"/>
    </source>
</evidence>
<dbReference type="GO" id="GO:0005524">
    <property type="term" value="F:ATP binding"/>
    <property type="evidence" value="ECO:0007669"/>
    <property type="project" value="UniProtKB-KW"/>
</dbReference>
<evidence type="ECO:0000313" key="18">
    <source>
        <dbReference type="EMBL" id="SKA79669.1"/>
    </source>
</evidence>
<evidence type="ECO:0000256" key="11">
    <source>
        <dbReference type="ARBA" id="ARBA00023235"/>
    </source>
</evidence>
<evidence type="ECO:0000256" key="14">
    <source>
        <dbReference type="ARBA" id="ARBA00048988"/>
    </source>
</evidence>
<evidence type="ECO:0000259" key="16">
    <source>
        <dbReference type="PROSITE" id="PS51192"/>
    </source>
</evidence>
<dbReference type="PROSITE" id="PS51192">
    <property type="entry name" value="HELICASE_ATP_BIND_1"/>
    <property type="match status" value="1"/>
</dbReference>
<comment type="catalytic activity">
    <reaction evidence="14 15">
        <text>ATP + H2O = ADP + phosphate + H(+)</text>
        <dbReference type="Rhea" id="RHEA:13065"/>
        <dbReference type="ChEBI" id="CHEBI:15377"/>
        <dbReference type="ChEBI" id="CHEBI:15378"/>
        <dbReference type="ChEBI" id="CHEBI:30616"/>
        <dbReference type="ChEBI" id="CHEBI:43474"/>
        <dbReference type="ChEBI" id="CHEBI:456216"/>
        <dbReference type="EC" id="5.6.2.4"/>
    </reaction>
</comment>
<evidence type="ECO:0000256" key="15">
    <source>
        <dbReference type="RuleBase" id="RU363016"/>
    </source>
</evidence>
<evidence type="ECO:0000259" key="17">
    <source>
        <dbReference type="PROSITE" id="PS51194"/>
    </source>
</evidence>
<dbReference type="InterPro" id="IPR047112">
    <property type="entry name" value="RecG/Mfd"/>
</dbReference>
<keyword evidence="5 15" id="KW-0378">Hydrolase</keyword>
<dbReference type="RefSeq" id="WP_078811763.1">
    <property type="nucleotide sequence ID" value="NZ_FUYE01000002.1"/>
</dbReference>
<dbReference type="Proteomes" id="UP000190774">
    <property type="component" value="Unassembled WGS sequence"/>
</dbReference>
<dbReference type="GO" id="GO:0003677">
    <property type="term" value="F:DNA binding"/>
    <property type="evidence" value="ECO:0007669"/>
    <property type="project" value="UniProtKB-KW"/>
</dbReference>
<dbReference type="InterPro" id="IPR004609">
    <property type="entry name" value="ATP-dep_DNA_helicase_RecG"/>
</dbReference>
<dbReference type="EMBL" id="FUYE01000002">
    <property type="protein sequence ID" value="SKA79669.1"/>
    <property type="molecule type" value="Genomic_DNA"/>
</dbReference>
<organism evidence="18 19">
    <name type="scientific">Prosthecobacter debontii</name>
    <dbReference type="NCBI Taxonomy" id="48467"/>
    <lineage>
        <taxon>Bacteria</taxon>
        <taxon>Pseudomonadati</taxon>
        <taxon>Verrucomicrobiota</taxon>
        <taxon>Verrucomicrobiia</taxon>
        <taxon>Verrucomicrobiales</taxon>
        <taxon>Verrucomicrobiaceae</taxon>
        <taxon>Prosthecobacter</taxon>
    </lineage>
</organism>
<dbReference type="NCBIfam" id="TIGR00643">
    <property type="entry name" value="recG"/>
    <property type="match status" value="1"/>
</dbReference>
<keyword evidence="11" id="KW-0413">Isomerase</keyword>
<keyword evidence="9 15" id="KW-0233">DNA recombination</keyword>
<evidence type="ECO:0000256" key="7">
    <source>
        <dbReference type="ARBA" id="ARBA00022840"/>
    </source>
</evidence>
<evidence type="ECO:0000256" key="1">
    <source>
        <dbReference type="ARBA" id="ARBA00007504"/>
    </source>
</evidence>
<reference evidence="19" key="1">
    <citation type="submission" date="2017-02" db="EMBL/GenBank/DDBJ databases">
        <authorList>
            <person name="Varghese N."/>
            <person name="Submissions S."/>
        </authorList>
    </citation>
    <scope>NUCLEOTIDE SEQUENCE [LARGE SCALE GENOMIC DNA]</scope>
    <source>
        <strain evidence="19">ATCC 700200</strain>
    </source>
</reference>
<comment type="similarity">
    <text evidence="1 15">Belongs to the helicase family. RecG subfamily.</text>
</comment>
<evidence type="ECO:0000256" key="12">
    <source>
        <dbReference type="ARBA" id="ARBA00034617"/>
    </source>
</evidence>
<keyword evidence="8" id="KW-0238">DNA-binding</keyword>
<dbReference type="InterPro" id="IPR045562">
    <property type="entry name" value="RecG_dom3_C"/>
</dbReference>
<dbReference type="PANTHER" id="PTHR47964">
    <property type="entry name" value="ATP-DEPENDENT DNA HELICASE HOMOLOG RECG, CHLOROPLASTIC"/>
    <property type="match status" value="1"/>
</dbReference>
<name>A0A1T4WQY5_9BACT</name>
<dbReference type="InterPro" id="IPR014001">
    <property type="entry name" value="Helicase_ATP-bd"/>
</dbReference>
<keyword evidence="7 15" id="KW-0067">ATP-binding</keyword>
<accession>A0A1T4WQY5</accession>
<dbReference type="Gene3D" id="3.40.50.300">
    <property type="entry name" value="P-loop containing nucleotide triphosphate hydrolases"/>
    <property type="match status" value="2"/>
</dbReference>
<dbReference type="CDD" id="cd17992">
    <property type="entry name" value="DEXHc_RecG"/>
    <property type="match status" value="1"/>
</dbReference>
<dbReference type="GO" id="GO:0016887">
    <property type="term" value="F:ATP hydrolysis activity"/>
    <property type="evidence" value="ECO:0007669"/>
    <property type="project" value="RHEA"/>
</dbReference>
<dbReference type="EC" id="5.6.2.4" evidence="13 15"/>
<dbReference type="SMART" id="SM00487">
    <property type="entry name" value="DEXDc"/>
    <property type="match status" value="1"/>
</dbReference>
<proteinExistence type="inferred from homology"/>
<dbReference type="Gene3D" id="2.40.50.140">
    <property type="entry name" value="Nucleic acid-binding proteins"/>
    <property type="match status" value="1"/>
</dbReference>
<feature type="domain" description="Helicase C-terminal" evidence="17">
    <location>
        <begin position="471"/>
        <end position="626"/>
    </location>
</feature>
<keyword evidence="19" id="KW-1185">Reference proteome</keyword>
<dbReference type="InterPro" id="IPR001650">
    <property type="entry name" value="Helicase_C-like"/>
</dbReference>
<dbReference type="SUPFAM" id="SSF52540">
    <property type="entry name" value="P-loop containing nucleoside triphosphate hydrolases"/>
    <property type="match status" value="2"/>
</dbReference>
<dbReference type="PROSITE" id="PS51194">
    <property type="entry name" value="HELICASE_CTER"/>
    <property type="match status" value="1"/>
</dbReference>
<keyword evidence="10 15" id="KW-0234">DNA repair</keyword>
<feature type="domain" description="Helicase ATP-binding" evidence="16">
    <location>
        <begin position="286"/>
        <end position="448"/>
    </location>
</feature>
<dbReference type="InterPro" id="IPR012340">
    <property type="entry name" value="NA-bd_OB-fold"/>
</dbReference>
<dbReference type="CDD" id="cd04488">
    <property type="entry name" value="RecG_wedge_OBF"/>
    <property type="match status" value="1"/>
</dbReference>
<evidence type="ECO:0000256" key="3">
    <source>
        <dbReference type="ARBA" id="ARBA00022741"/>
    </source>
</evidence>
<gene>
    <name evidence="18" type="ORF">SAMN02745166_00526</name>
</gene>
<dbReference type="GO" id="GO:0043138">
    <property type="term" value="F:3'-5' DNA helicase activity"/>
    <property type="evidence" value="ECO:0007669"/>
    <property type="project" value="UniProtKB-EC"/>
</dbReference>
<evidence type="ECO:0000256" key="9">
    <source>
        <dbReference type="ARBA" id="ARBA00023172"/>
    </source>
</evidence>
<dbReference type="SMART" id="SM00490">
    <property type="entry name" value="HELICc"/>
    <property type="match status" value="1"/>
</dbReference>
<keyword evidence="4 15" id="KW-0227">DNA damage</keyword>
<keyword evidence="6 15" id="KW-0347">Helicase</keyword>
<evidence type="ECO:0000256" key="5">
    <source>
        <dbReference type="ARBA" id="ARBA00022801"/>
    </source>
</evidence>